<keyword evidence="5" id="KW-0539">Nucleus</keyword>
<reference evidence="8" key="1">
    <citation type="journal article" date="2023" name="Plant J.">
        <title>The genome of the king protea, Protea cynaroides.</title>
        <authorList>
            <person name="Chang J."/>
            <person name="Duong T.A."/>
            <person name="Schoeman C."/>
            <person name="Ma X."/>
            <person name="Roodt D."/>
            <person name="Barker N."/>
            <person name="Li Z."/>
            <person name="Van de Peer Y."/>
            <person name="Mizrachi E."/>
        </authorList>
    </citation>
    <scope>NUCLEOTIDE SEQUENCE</scope>
    <source>
        <tissue evidence="8">Young leaves</tissue>
    </source>
</reference>
<dbReference type="PANTHER" id="PTHR34269">
    <property type="entry name" value="TRANSCRIPTION FACTOR B3-DOMAIN FAMILY-RELATED"/>
    <property type="match status" value="1"/>
</dbReference>
<dbReference type="GO" id="GO:0005634">
    <property type="term" value="C:nucleus"/>
    <property type="evidence" value="ECO:0007669"/>
    <property type="project" value="UniProtKB-SubCell"/>
</dbReference>
<evidence type="ECO:0000256" key="2">
    <source>
        <dbReference type="ARBA" id="ARBA00023015"/>
    </source>
</evidence>
<dbReference type="InterPro" id="IPR051442">
    <property type="entry name" value="B3_domain"/>
</dbReference>
<dbReference type="CDD" id="cd10017">
    <property type="entry name" value="B3_DNA"/>
    <property type="match status" value="1"/>
</dbReference>
<comment type="subcellular location">
    <subcellularLocation>
        <location evidence="1">Nucleus</location>
    </subcellularLocation>
</comment>
<dbReference type="Gene3D" id="2.40.330.10">
    <property type="entry name" value="DNA-binding pseudobarrel domain"/>
    <property type="match status" value="1"/>
</dbReference>
<keyword evidence="2" id="KW-0805">Transcription regulation</keyword>
<accession>A0A9Q0GZV7</accession>
<dbReference type="OrthoDB" id="1915967at2759"/>
<dbReference type="InterPro" id="IPR015300">
    <property type="entry name" value="DNA-bd_pseudobarrel_sf"/>
</dbReference>
<dbReference type="GO" id="GO:0003677">
    <property type="term" value="F:DNA binding"/>
    <property type="evidence" value="ECO:0007669"/>
    <property type="project" value="UniProtKB-KW"/>
</dbReference>
<dbReference type="AlphaFoldDB" id="A0A9Q0GZV7"/>
<evidence type="ECO:0000259" key="7">
    <source>
        <dbReference type="SMART" id="SM01019"/>
    </source>
</evidence>
<evidence type="ECO:0000313" key="8">
    <source>
        <dbReference type="EMBL" id="KAJ4956624.1"/>
    </source>
</evidence>
<dbReference type="SMART" id="SM01019">
    <property type="entry name" value="B3"/>
    <property type="match status" value="1"/>
</dbReference>
<keyword evidence="9" id="KW-1185">Reference proteome</keyword>
<dbReference type="Proteomes" id="UP001141806">
    <property type="component" value="Unassembled WGS sequence"/>
</dbReference>
<dbReference type="SUPFAM" id="SSF101936">
    <property type="entry name" value="DNA-binding pseudobarrel domain"/>
    <property type="match status" value="1"/>
</dbReference>
<feature type="region of interest" description="Disordered" evidence="6">
    <location>
        <begin position="1"/>
        <end position="20"/>
    </location>
</feature>
<evidence type="ECO:0000256" key="1">
    <source>
        <dbReference type="ARBA" id="ARBA00004123"/>
    </source>
</evidence>
<evidence type="ECO:0000256" key="5">
    <source>
        <dbReference type="ARBA" id="ARBA00023242"/>
    </source>
</evidence>
<evidence type="ECO:0000256" key="3">
    <source>
        <dbReference type="ARBA" id="ARBA00023125"/>
    </source>
</evidence>
<feature type="compositionally biased region" description="Basic residues" evidence="6">
    <location>
        <begin position="1"/>
        <end position="11"/>
    </location>
</feature>
<comment type="caution">
    <text evidence="8">The sequence shown here is derived from an EMBL/GenBank/DDBJ whole genome shotgun (WGS) entry which is preliminary data.</text>
</comment>
<keyword evidence="3" id="KW-0238">DNA-binding</keyword>
<feature type="domain" description="TF-B3" evidence="7">
    <location>
        <begin position="37"/>
        <end position="150"/>
    </location>
</feature>
<evidence type="ECO:0000256" key="6">
    <source>
        <dbReference type="SAM" id="MobiDB-lite"/>
    </source>
</evidence>
<protein>
    <recommendedName>
        <fullName evidence="7">TF-B3 domain-containing protein</fullName>
    </recommendedName>
</protein>
<dbReference type="PANTHER" id="PTHR34269:SF11">
    <property type="entry name" value="B3 DOMAIN PROTEIN"/>
    <property type="match status" value="1"/>
</dbReference>
<gene>
    <name evidence="8" type="ORF">NE237_013407</name>
</gene>
<dbReference type="InterPro" id="IPR003340">
    <property type="entry name" value="B3_DNA-bd"/>
</dbReference>
<proteinExistence type="predicted"/>
<name>A0A9Q0GZV7_9MAGN</name>
<dbReference type="EMBL" id="JAMYWD010000011">
    <property type="protein sequence ID" value="KAJ4956624.1"/>
    <property type="molecule type" value="Genomic_DNA"/>
</dbReference>
<keyword evidence="4" id="KW-0804">Transcription</keyword>
<evidence type="ECO:0000313" key="9">
    <source>
        <dbReference type="Proteomes" id="UP001141806"/>
    </source>
</evidence>
<sequence length="199" mass="23325">MTVIKRKRKHKAREEDDDHHHDLSLELKLSRGDPWTVKKKLTESDLNHLSRLILPRDQVEKHVLPFFNPEEEKGVLRSENGFHFRVKDVDEDSSHLLSFKRVKSTRSYKLGLNWISQFVKRRRLEKGDVIGMLWDNYGTRGFYFSVLERADGPPTTTHHATATHHEPLVAPTPPPHLITLYEYAREDLQLRQPIPSEQP</sequence>
<organism evidence="8 9">
    <name type="scientific">Protea cynaroides</name>
    <dbReference type="NCBI Taxonomy" id="273540"/>
    <lineage>
        <taxon>Eukaryota</taxon>
        <taxon>Viridiplantae</taxon>
        <taxon>Streptophyta</taxon>
        <taxon>Embryophyta</taxon>
        <taxon>Tracheophyta</taxon>
        <taxon>Spermatophyta</taxon>
        <taxon>Magnoliopsida</taxon>
        <taxon>Proteales</taxon>
        <taxon>Proteaceae</taxon>
        <taxon>Protea</taxon>
    </lineage>
</organism>
<evidence type="ECO:0000256" key="4">
    <source>
        <dbReference type="ARBA" id="ARBA00023163"/>
    </source>
</evidence>